<feature type="compositionally biased region" description="Low complexity" evidence="3">
    <location>
        <begin position="214"/>
        <end position="225"/>
    </location>
</feature>
<reference evidence="5" key="1">
    <citation type="submission" date="2021-01" db="EMBL/GenBank/DDBJ databases">
        <authorList>
            <person name="Corre E."/>
            <person name="Pelletier E."/>
            <person name="Niang G."/>
            <person name="Scheremetjew M."/>
            <person name="Finn R."/>
            <person name="Kale V."/>
            <person name="Holt S."/>
            <person name="Cochrane G."/>
            <person name="Meng A."/>
            <person name="Brown T."/>
            <person name="Cohen L."/>
        </authorList>
    </citation>
    <scope>NUCLEOTIDE SEQUENCE</scope>
    <source>
        <strain evidence="5">CCMP1452</strain>
    </source>
</reference>
<feature type="region of interest" description="Disordered" evidence="3">
    <location>
        <begin position="193"/>
        <end position="225"/>
    </location>
</feature>
<organism evidence="5">
    <name type="scientific">Eucampia antarctica</name>
    <dbReference type="NCBI Taxonomy" id="49252"/>
    <lineage>
        <taxon>Eukaryota</taxon>
        <taxon>Sar</taxon>
        <taxon>Stramenopiles</taxon>
        <taxon>Ochrophyta</taxon>
        <taxon>Bacillariophyta</taxon>
        <taxon>Mediophyceae</taxon>
        <taxon>Biddulphiophycidae</taxon>
        <taxon>Hemiaulales</taxon>
        <taxon>Hemiaulaceae</taxon>
        <taxon>Eucampia</taxon>
    </lineage>
</organism>
<evidence type="ECO:0000256" key="3">
    <source>
        <dbReference type="SAM" id="MobiDB-lite"/>
    </source>
</evidence>
<dbReference type="InterPro" id="IPR051701">
    <property type="entry name" value="Mito_OM_Translocase_MSP1"/>
</dbReference>
<evidence type="ECO:0000259" key="4">
    <source>
        <dbReference type="Pfam" id="PF17862"/>
    </source>
</evidence>
<dbReference type="GO" id="GO:0005524">
    <property type="term" value="F:ATP binding"/>
    <property type="evidence" value="ECO:0007669"/>
    <property type="project" value="UniProtKB-KW"/>
</dbReference>
<evidence type="ECO:0000313" key="5">
    <source>
        <dbReference type="EMBL" id="CAD9657979.1"/>
    </source>
</evidence>
<dbReference type="Pfam" id="PF17862">
    <property type="entry name" value="AAA_lid_3"/>
    <property type="match status" value="1"/>
</dbReference>
<evidence type="ECO:0000256" key="1">
    <source>
        <dbReference type="ARBA" id="ARBA00022741"/>
    </source>
</evidence>
<dbReference type="AlphaFoldDB" id="A0A7S2R1P4"/>
<evidence type="ECO:0000256" key="2">
    <source>
        <dbReference type="ARBA" id="ARBA00022840"/>
    </source>
</evidence>
<accession>A0A7S2R1P4</accession>
<dbReference type="InterPro" id="IPR027417">
    <property type="entry name" value="P-loop_NTPase"/>
</dbReference>
<name>A0A7S2R1P4_9STRA</name>
<protein>
    <recommendedName>
        <fullName evidence="4">AAA ATPase AAA+ lid domain-containing protein</fullName>
    </recommendedName>
</protein>
<dbReference type="EMBL" id="HBHI01003531">
    <property type="protein sequence ID" value="CAD9657979.1"/>
    <property type="molecule type" value="Transcribed_RNA"/>
</dbReference>
<dbReference type="PANTHER" id="PTHR45644">
    <property type="entry name" value="AAA ATPASE, PUTATIVE (AFU_ORTHOLOGUE AFUA_2G12920)-RELATED-RELATED"/>
    <property type="match status" value="1"/>
</dbReference>
<dbReference type="GO" id="GO:0005741">
    <property type="term" value="C:mitochondrial outer membrane"/>
    <property type="evidence" value="ECO:0007669"/>
    <property type="project" value="TreeGrafter"/>
</dbReference>
<dbReference type="Gene3D" id="1.10.8.60">
    <property type="match status" value="1"/>
</dbReference>
<keyword evidence="2" id="KW-0067">ATP-binding</keyword>
<feature type="compositionally biased region" description="Acidic residues" evidence="3">
    <location>
        <begin position="198"/>
        <end position="213"/>
    </location>
</feature>
<dbReference type="InterPro" id="IPR041569">
    <property type="entry name" value="AAA_lid_3"/>
</dbReference>
<gene>
    <name evidence="5" type="ORF">EANT1437_LOCUS1781</name>
</gene>
<feature type="domain" description="AAA ATPase AAA+ lid" evidence="4">
    <location>
        <begin position="32"/>
        <end position="67"/>
    </location>
</feature>
<sequence length="225" mass="25183">MPRSFFVGLPNFTARTCILNSMLRNVPKGEGLDISEMARVTGGYSPSDLKEVLRTAALFPLREARSSAMMERQHRINNGENVPITLEGLPPLRSLRMEDVLEAKDKVAPTLYTPTYKAALEDYARRASAGRVNIFGTNKFQGQFGAGNSLTQPNYLDKTVNQMYNIHPMGDNRFYTDAGSVLGDYGSYQNKETFQNDFFDESSEDDYDEDDDSSSSSVDSSFQFD</sequence>
<dbReference type="PANTHER" id="PTHR45644:SF3">
    <property type="entry name" value="FI08533P-RELATED"/>
    <property type="match status" value="1"/>
</dbReference>
<proteinExistence type="predicted"/>
<dbReference type="SUPFAM" id="SSF52540">
    <property type="entry name" value="P-loop containing nucleoside triphosphate hydrolases"/>
    <property type="match status" value="1"/>
</dbReference>
<keyword evidence="1" id="KW-0547">Nucleotide-binding</keyword>